<sequence>MSNWLGRMATLHQTPKSDKAPRLNFSFQKVGKTRSLVDTCSLEELPAVLHAYLELLGAMVELKKKIEEV</sequence>
<organism evidence="1">
    <name type="scientific">marine sediment metagenome</name>
    <dbReference type="NCBI Taxonomy" id="412755"/>
    <lineage>
        <taxon>unclassified sequences</taxon>
        <taxon>metagenomes</taxon>
        <taxon>ecological metagenomes</taxon>
    </lineage>
</organism>
<reference evidence="1" key="1">
    <citation type="journal article" date="2014" name="Front. Microbiol.">
        <title>High frequency of phylogenetically diverse reductive dehalogenase-homologous genes in deep subseafloor sedimentary metagenomes.</title>
        <authorList>
            <person name="Kawai M."/>
            <person name="Futagami T."/>
            <person name="Toyoda A."/>
            <person name="Takaki Y."/>
            <person name="Nishi S."/>
            <person name="Hori S."/>
            <person name="Arai W."/>
            <person name="Tsubouchi T."/>
            <person name="Morono Y."/>
            <person name="Uchiyama I."/>
            <person name="Ito T."/>
            <person name="Fujiyama A."/>
            <person name="Inagaki F."/>
            <person name="Takami H."/>
        </authorList>
    </citation>
    <scope>NUCLEOTIDE SEQUENCE</scope>
    <source>
        <strain evidence="1">Expedition CK06-06</strain>
    </source>
</reference>
<proteinExistence type="predicted"/>
<accession>X1LL82</accession>
<protein>
    <submittedName>
        <fullName evidence="1">Uncharacterized protein</fullName>
    </submittedName>
</protein>
<dbReference type="EMBL" id="BARV01019786">
    <property type="protein sequence ID" value="GAI20122.1"/>
    <property type="molecule type" value="Genomic_DNA"/>
</dbReference>
<comment type="caution">
    <text evidence="1">The sequence shown here is derived from an EMBL/GenBank/DDBJ whole genome shotgun (WGS) entry which is preliminary data.</text>
</comment>
<gene>
    <name evidence="1" type="ORF">S06H3_33187</name>
</gene>
<name>X1LL82_9ZZZZ</name>
<evidence type="ECO:0000313" key="1">
    <source>
        <dbReference type="EMBL" id="GAI20122.1"/>
    </source>
</evidence>
<dbReference type="AlphaFoldDB" id="X1LL82"/>